<protein>
    <submittedName>
        <fullName evidence="1">Uncharacterized protein</fullName>
    </submittedName>
</protein>
<evidence type="ECO:0000313" key="2">
    <source>
        <dbReference type="Proteomes" id="UP001186104"/>
    </source>
</evidence>
<dbReference type="Proteomes" id="UP001186104">
    <property type="component" value="Unassembled WGS sequence"/>
</dbReference>
<keyword evidence="2" id="KW-1185">Reference proteome</keyword>
<dbReference type="EMBL" id="JAWLKF010000010">
    <property type="protein sequence ID" value="MDV6304450.1"/>
    <property type="molecule type" value="Genomic_DNA"/>
</dbReference>
<evidence type="ECO:0000313" key="1">
    <source>
        <dbReference type="EMBL" id="MDV6304450.1"/>
    </source>
</evidence>
<dbReference type="RefSeq" id="WP_317533630.1">
    <property type="nucleotide sequence ID" value="NZ_JAWLKF010000010.1"/>
</dbReference>
<comment type="caution">
    <text evidence="1">The sequence shown here is derived from an EMBL/GenBank/DDBJ whole genome shotgun (WGS) entry which is preliminary data.</text>
</comment>
<proteinExistence type="predicted"/>
<reference evidence="1 2" key="1">
    <citation type="submission" date="2023-10" db="EMBL/GenBank/DDBJ databases">
        <title>Development of a sustainable strategy for remediation of hydrocarbon-contaminated territories based on the waste exchange concept.</title>
        <authorList>
            <person name="Krivoruchko A."/>
        </authorList>
    </citation>
    <scope>NUCLEOTIDE SEQUENCE [LARGE SCALE GENOMIC DNA]</scope>
    <source>
        <strain evidence="1 2">IEGM 1327</strain>
    </source>
</reference>
<accession>A0ABU4D438</accession>
<organism evidence="1 2">
    <name type="scientific">Rhodococcus cerastii</name>
    <dbReference type="NCBI Taxonomy" id="908616"/>
    <lineage>
        <taxon>Bacteria</taxon>
        <taxon>Bacillati</taxon>
        <taxon>Actinomycetota</taxon>
        <taxon>Actinomycetes</taxon>
        <taxon>Mycobacteriales</taxon>
        <taxon>Nocardiaceae</taxon>
        <taxon>Rhodococcus</taxon>
    </lineage>
</organism>
<sequence length="159" mass="17643">MILARSWNLTTEQLDPYVVIENQVAGRRYAAFAGRSMRYVPDTGQGAFTSGNMDLAIHVKDIAASSNERVLCARYNGDNITYGTQNQFRFRLLPNGHLALAFSKGGTGWDERMDSQTVIPAGATWFRFTVQIVVGTSQSVKFFPSEDAVTWTQLGPTRV</sequence>
<gene>
    <name evidence="1" type="ORF">R3P93_17965</name>
</gene>
<name>A0ABU4D438_9NOCA</name>